<dbReference type="Gene3D" id="1.20.5.190">
    <property type="match status" value="1"/>
</dbReference>
<reference evidence="4" key="2">
    <citation type="journal article" date="2023" name="Microbiol Resour">
        <title>Decontamination and Annotation of the Draft Genome Sequence of the Oomycete Lagenidium giganteum ARSEF 373.</title>
        <authorList>
            <person name="Morgan W.R."/>
            <person name="Tartar A."/>
        </authorList>
    </citation>
    <scope>NUCLEOTIDE SEQUENCE</scope>
    <source>
        <strain evidence="4">ARSEF 373</strain>
    </source>
</reference>
<dbReference type="CDD" id="cd00051">
    <property type="entry name" value="EFh"/>
    <property type="match status" value="1"/>
</dbReference>
<dbReference type="Gene3D" id="1.10.238.10">
    <property type="entry name" value="EF-hand"/>
    <property type="match status" value="1"/>
</dbReference>
<dbReference type="InterPro" id="IPR011992">
    <property type="entry name" value="EF-hand-dom_pair"/>
</dbReference>
<dbReference type="SMART" id="SM00054">
    <property type="entry name" value="EFh"/>
    <property type="match status" value="2"/>
</dbReference>
<dbReference type="PROSITE" id="PS00018">
    <property type="entry name" value="EF_HAND_1"/>
    <property type="match status" value="1"/>
</dbReference>
<accession>A0AAV2YSM5</accession>
<evidence type="ECO:0000313" key="4">
    <source>
        <dbReference type="EMBL" id="DAZ97940.1"/>
    </source>
</evidence>
<feature type="compositionally biased region" description="Basic and acidic residues" evidence="2">
    <location>
        <begin position="2088"/>
        <end position="2101"/>
    </location>
</feature>
<feature type="region of interest" description="Disordered" evidence="2">
    <location>
        <begin position="2046"/>
        <end position="2112"/>
    </location>
</feature>
<evidence type="ECO:0000313" key="5">
    <source>
        <dbReference type="Proteomes" id="UP001146120"/>
    </source>
</evidence>
<keyword evidence="1" id="KW-0106">Calcium</keyword>
<comment type="caution">
    <text evidence="4">The sequence shown here is derived from an EMBL/GenBank/DDBJ whole genome shotgun (WGS) entry which is preliminary data.</text>
</comment>
<dbReference type="InterPro" id="IPR002048">
    <property type="entry name" value="EF_hand_dom"/>
</dbReference>
<proteinExistence type="predicted"/>
<evidence type="ECO:0000256" key="1">
    <source>
        <dbReference type="ARBA" id="ARBA00022837"/>
    </source>
</evidence>
<keyword evidence="5" id="KW-1185">Reference proteome</keyword>
<dbReference type="PROSITE" id="PS50222">
    <property type="entry name" value="EF_HAND_2"/>
    <property type="match status" value="1"/>
</dbReference>
<gene>
    <name evidence="4" type="ORF">N0F65_006365</name>
</gene>
<protein>
    <recommendedName>
        <fullName evidence="3">EF-hand domain-containing protein</fullName>
    </recommendedName>
</protein>
<dbReference type="SUPFAM" id="SSF47473">
    <property type="entry name" value="EF-hand"/>
    <property type="match status" value="1"/>
</dbReference>
<name>A0AAV2YSM5_9STRA</name>
<dbReference type="PROSITE" id="PS50096">
    <property type="entry name" value="IQ"/>
    <property type="match status" value="1"/>
</dbReference>
<feature type="region of interest" description="Disordered" evidence="2">
    <location>
        <begin position="651"/>
        <end position="670"/>
    </location>
</feature>
<evidence type="ECO:0000259" key="3">
    <source>
        <dbReference type="PROSITE" id="PS50222"/>
    </source>
</evidence>
<sequence length="2681" mass="297422">MHSEDPAVDEEDVVLDAHTFVPEHARHHFRAEKELEYDGEDRVAAEAREIDAARRLRSAWLVAMTHFPDANVEPPYASALYARTVERAITKRMTFESSLTQLTDYLTQLTTKAAALTDVSTDYWSTGVPTWLHDPRALPSLLQTQRRIVQTIESCLSDADVYLGMLEPFKLPPAVCYVACSTKSQMLRCVMQAPPRPPLLPPGGHAGASARAVPSNQPVSFEAMETLRPIVIEDVRDARLARAVHRFNENALAGPFAAFPLPSASQDTALGVLGMDSCRRAQRLLPETMSPATLQTFLVRLKLPDAAQELKRLDCNGQRFLQLSDNDVMYRPSFQRLKLSTRKRLIEIIAALKRGRNLHFATKPTYFIHDEDAMEFVQSVATTAGAFLDEYRRVHWLRLLAATTRDVTCTAYQVYGALLDAVGQALTRVERVCVWKVSSDRQVTAMACTQTPEDRLVPFLRWHDRDMKRLVLYKENLDANGALMKGSIAKVLLPPDVAKALQNSNQSHDDTLTDVHLRASYMVQWANRSVETVTWSQLALLLPVRAMNARHHQLSRMTDAVLAQTAKHVPSPASELTPTLSSWSIRLTDPNAVVIALRDPSRPATTHYVCQVDFQPGYCIPESALSFLSRAAAVTNESLVCVRGREARAKQRQQSSAQLRKRYQSMSGSPSADALRALDEVVSIVFAEIQRSLPGVQLSVHELVPDGGQLLCTFAADDSSMAVLDEKQFRSQTVAFSCLDARAPVVVQADGSELCLRIQARPGGAVVPNSDFPFVWQPLVYQDALVGVLSVHRFQAVTKGRHDEAHPEFGVLPFLEAMGSVLASAIYLKRRSHLLYQLQQLALEPIRSPRQWFFHACRAIKDVVVGSWKVRLVEIDFAHGKTNPVYELSELEKSKSKDRAFTLLEPLAFRREELLPATIGEHFNLSPAAIKALLLQSRDVTIDKPAPGETSIAHKYLGMQLLHELVTVKASAASRFGAASRTGVSAVDTRSWNDKYIKNALGVTLGSRSFAFAPIDALAQPTIGVFLTLTWFSSYTATPCEQMFVTSVADVLSTGLDALQRRVYRSHQRIAALQQFRDACSEAMIEAKARPAPDPAAKAAHALPTPAAELQNEAQLSLQEKLVTLVEQALVGPHVYIGLHEPFLQRIRYTSASKGSVMKGKHLKRGNGLSFLSLLDNRPIVVNSAQEAEASVDSRFGTMKLRYFSRTPATQQWPFVVVPVGSHGVLALDNLTKLRVQAGCAQPELGLLDFLHHVATCLAEALDVVRSCARAHREALRRQAELHVLTACEDLKPTLAPMFMQTIVIRQVERALHGVDAYIGIVQPLCEHIVFTCVSVRSGMLNRTVDTLESASFEVFASQQSLIIPQAHKHVLRQLTPRLQQIGERPVTGPFVCVPIPFVGVLSVDTFPGAAGGVFSPKFPEHGVLATLESLANHLGHHMRRLAETELRGKLQTLFQGNKTTLSTACTTVLRWISVCVPAAVQLAVVRLPPDQPHQVIAHITSLTHRASASWIRDVEEALLEHLNSTIESCTAMPQRKELVVVALEPTQDVAADDEAKYRTVLLVQRVHGAVWQYDIELLQQFLPELNTLIRSINERVAGIVRRRLALRELERLAGDTERIPSKQAIHQLNQLQAQACDIVAAAVSVQVCDVYLAERTRTADVLRFVASSSASLMTGQQISLTAADSTSLLSVQTLYQQRLTVVHLFDGKNDKLLRSLTSRKALRVYVVLPLGDDRVLCADSLHLEAFDVHRRLEADVIDFLIAAGRVIEDLTVTTQCRWSYDRLCALKRQRHTNTRALTALLLRITCDHVRGLHSQQLLHLADDFTGQYEVVCWYDAAMRRPLPHAAPHFCYATDCERQHLADHVHFERFVRLPMTNLPRTLDDCRSTLAPATGVDKRGAFASPCMTAMLDGALAMPRTAWCVFGPAKSTFSTVQHQLFYALAAVVSDVFMYVFKAMVLDSFVTELAFDLRERPGCKAFLVASLPSQGTGKQAVVDDAQPIVRCASDRHAPGSVVQGPLATKITRFVAEQSATAVKVVMSKQTAAPASAAPTLATPTSTTAPSAVATTQASTATAESPKAKTGRSLFRKPDFLKSKPKEKAPPPSVVSAPVPTVAEQETAPNTRCRFMVSLLLSDGRFRPCETDMIVVEAEMASTDVAKTAEKDLQVQVALAERLAQRFLRQPQGNEEHNGCGFGLDGGGGYYFMVLLKELRGLYQKEIVPLERLIRLYLNGLGDNGNGNGITQAQQQFDGTSSEQTAAMLVVLRAGLVLCGAKQDAVAKLEMKELLKDFIQTMIPRKVFEVDTTATATWAAMMRARSVLRAHDTLLLTQLQRTVALWVWRPLLQATTKSQPQPAATTADTVMLPVATAWALMTTMIGHMRYLKHVHEERQAQVAALNKKAVVLQCFARRVEARALLLLRRRQTKHAITIQCAFRQHLARRRLLFLRWTKAAVSIQRAYRLRRLRKSGHRPKLATLEMRDLAQRHGGSLAKHTPADADDDGDSLHVEWEQSMAGFDTFAAFAKSSAGKSLLRREEKMLNERIKQVHAQRETVTQEERQLEDFRDVFELLDVAGRGVLSHDTARELVQRFHVPLRPEELTDVLDMMDSDRSGDISFAEFARWYAAEAPVLRKRSKECGVLNRKDRQWFVEQSARSAVRKRYLAVRRAAGSGAPRDDNGSGDR</sequence>
<dbReference type="EMBL" id="DAKRPA010000120">
    <property type="protein sequence ID" value="DAZ97940.1"/>
    <property type="molecule type" value="Genomic_DNA"/>
</dbReference>
<evidence type="ECO:0000256" key="2">
    <source>
        <dbReference type="SAM" id="MobiDB-lite"/>
    </source>
</evidence>
<reference evidence="4" key="1">
    <citation type="submission" date="2022-11" db="EMBL/GenBank/DDBJ databases">
        <authorList>
            <person name="Morgan W.R."/>
            <person name="Tartar A."/>
        </authorList>
    </citation>
    <scope>NUCLEOTIDE SEQUENCE</scope>
    <source>
        <strain evidence="4">ARSEF 373</strain>
    </source>
</reference>
<dbReference type="GO" id="GO:0005509">
    <property type="term" value="F:calcium ion binding"/>
    <property type="evidence" value="ECO:0007669"/>
    <property type="project" value="InterPro"/>
</dbReference>
<dbReference type="Pfam" id="PF13499">
    <property type="entry name" value="EF-hand_7"/>
    <property type="match status" value="1"/>
</dbReference>
<feature type="compositionally biased region" description="Low complexity" evidence="2">
    <location>
        <begin position="2046"/>
        <end position="2077"/>
    </location>
</feature>
<feature type="domain" description="EF-hand" evidence="3">
    <location>
        <begin position="2593"/>
        <end position="2628"/>
    </location>
</feature>
<dbReference type="InterPro" id="IPR018247">
    <property type="entry name" value="EF_Hand_1_Ca_BS"/>
</dbReference>
<dbReference type="Proteomes" id="UP001146120">
    <property type="component" value="Unassembled WGS sequence"/>
</dbReference>
<organism evidence="4 5">
    <name type="scientific">Lagenidium giganteum</name>
    <dbReference type="NCBI Taxonomy" id="4803"/>
    <lineage>
        <taxon>Eukaryota</taxon>
        <taxon>Sar</taxon>
        <taxon>Stramenopiles</taxon>
        <taxon>Oomycota</taxon>
        <taxon>Peronosporomycetes</taxon>
        <taxon>Pythiales</taxon>
        <taxon>Pythiaceae</taxon>
    </lineage>
</organism>